<accession>A0ABV6PGJ8</accession>
<dbReference type="InterPro" id="IPR050126">
    <property type="entry name" value="Ap4A_hydrolase"/>
</dbReference>
<dbReference type="Gene3D" id="3.60.21.10">
    <property type="match status" value="1"/>
</dbReference>
<name>A0ABV6PGJ8_9SPHN</name>
<dbReference type="PANTHER" id="PTHR42850">
    <property type="entry name" value="METALLOPHOSPHOESTERASE"/>
    <property type="match status" value="1"/>
</dbReference>
<dbReference type="Pfam" id="PF00149">
    <property type="entry name" value="Metallophos"/>
    <property type="match status" value="1"/>
</dbReference>
<dbReference type="InterPro" id="IPR004843">
    <property type="entry name" value="Calcineurin-like_PHP"/>
</dbReference>
<comment type="caution">
    <text evidence="2">The sequence shown here is derived from an EMBL/GenBank/DDBJ whole genome shotgun (WGS) entry which is preliminary data.</text>
</comment>
<protein>
    <submittedName>
        <fullName evidence="2">Metallophosphoesterase</fullName>
    </submittedName>
</protein>
<proteinExistence type="predicted"/>
<evidence type="ECO:0000259" key="1">
    <source>
        <dbReference type="Pfam" id="PF00149"/>
    </source>
</evidence>
<evidence type="ECO:0000313" key="3">
    <source>
        <dbReference type="Proteomes" id="UP001589943"/>
    </source>
</evidence>
<dbReference type="PANTHER" id="PTHR42850:SF4">
    <property type="entry name" value="ZINC-DEPENDENT ENDOPOLYPHOSPHATASE"/>
    <property type="match status" value="1"/>
</dbReference>
<dbReference type="Proteomes" id="UP001589943">
    <property type="component" value="Unassembled WGS sequence"/>
</dbReference>
<sequence length="264" mass="28391">MNLFRRLFSAADRAPLAAVPPGQRVYAVGDVHGCRALFGALVAAIETDDAARAPADTVIILLGDLIDRGPDSAGVVAASRALQARRAVRILKGNHEEMLLESLTSRDVLREFLRYGGRETVLSYGIDPAAYHAAALDDVQALIDTHIPREDLDFIAAFEDSLTIGDYHFVHAGVRPGVPLDQQSVSDQHWIRGTFLAQDDGFGAVVVHGHTIFAKPEIKAGRIGIDTGAYTTGCLTALGLQGTERWLIEARDNDGAITTAQRSI</sequence>
<reference evidence="2 3" key="1">
    <citation type="submission" date="2024-09" db="EMBL/GenBank/DDBJ databases">
        <authorList>
            <person name="Sun Q."/>
            <person name="Mori K."/>
        </authorList>
    </citation>
    <scope>NUCLEOTIDE SEQUENCE [LARGE SCALE GENOMIC DNA]</scope>
    <source>
        <strain evidence="2 3">NCAIM B.02537</strain>
    </source>
</reference>
<evidence type="ECO:0000313" key="2">
    <source>
        <dbReference type="EMBL" id="MFC0588507.1"/>
    </source>
</evidence>
<gene>
    <name evidence="2" type="ORF">ACFFF7_03685</name>
</gene>
<organism evidence="2 3">
    <name type="scientific">Novosphingobium aquiterrae</name>
    <dbReference type="NCBI Taxonomy" id="624388"/>
    <lineage>
        <taxon>Bacteria</taxon>
        <taxon>Pseudomonadati</taxon>
        <taxon>Pseudomonadota</taxon>
        <taxon>Alphaproteobacteria</taxon>
        <taxon>Sphingomonadales</taxon>
        <taxon>Sphingomonadaceae</taxon>
        <taxon>Novosphingobium</taxon>
    </lineage>
</organism>
<dbReference type="RefSeq" id="WP_379480005.1">
    <property type="nucleotide sequence ID" value="NZ_JBHLTL010000001.1"/>
</dbReference>
<feature type="domain" description="Calcineurin-like phosphoesterase" evidence="1">
    <location>
        <begin position="24"/>
        <end position="210"/>
    </location>
</feature>
<dbReference type="InterPro" id="IPR029052">
    <property type="entry name" value="Metallo-depent_PP-like"/>
</dbReference>
<dbReference type="SUPFAM" id="SSF56300">
    <property type="entry name" value="Metallo-dependent phosphatases"/>
    <property type="match status" value="1"/>
</dbReference>
<dbReference type="EMBL" id="JBHLTL010000001">
    <property type="protein sequence ID" value="MFC0588507.1"/>
    <property type="molecule type" value="Genomic_DNA"/>
</dbReference>
<keyword evidence="3" id="KW-1185">Reference proteome</keyword>